<organism evidence="1 2">
    <name type="scientific">Hirsutella minnesotensis 3608</name>
    <dbReference type="NCBI Taxonomy" id="1043627"/>
    <lineage>
        <taxon>Eukaryota</taxon>
        <taxon>Fungi</taxon>
        <taxon>Dikarya</taxon>
        <taxon>Ascomycota</taxon>
        <taxon>Pezizomycotina</taxon>
        <taxon>Sordariomycetes</taxon>
        <taxon>Hypocreomycetidae</taxon>
        <taxon>Hypocreales</taxon>
        <taxon>Ophiocordycipitaceae</taxon>
        <taxon>Hirsutella</taxon>
    </lineage>
</organism>
<evidence type="ECO:0000313" key="2">
    <source>
        <dbReference type="Proteomes" id="UP000054481"/>
    </source>
</evidence>
<evidence type="ECO:0000313" key="1">
    <source>
        <dbReference type="EMBL" id="KJZ72862.1"/>
    </source>
</evidence>
<dbReference type="EMBL" id="KQ030541">
    <property type="protein sequence ID" value="KJZ72862.1"/>
    <property type="molecule type" value="Genomic_DNA"/>
</dbReference>
<protein>
    <submittedName>
        <fullName evidence="1">Uncharacterized protein</fullName>
    </submittedName>
</protein>
<proteinExistence type="predicted"/>
<keyword evidence="2" id="KW-1185">Reference proteome</keyword>
<accession>A0A0F7ZYQ1</accession>
<sequence length="252" mass="28392">MRRLSYDAPLMLVVGHVGPTASPANLKFHDILRPVRFVGPVPVLAIVSFITRRIQSQCCLFTLIRTRCPRKSRHPVESKNGIATFTAGSDSGCWSHRRHASSVRRAASDHFSSSPTALMQRKTRQKFATPEKIVATGTERPRRIDGSVHLRWAVQVAWRLNRSWEAVFRVYEHSAGPNSLFRLCQLLCLLLAAEQAEARDSAQQATSTGAQSWAVQSLDETDSWWCKRRLRRYCVRLDVLSPTLVLAPFASL</sequence>
<gene>
    <name evidence="1" type="ORF">HIM_07806</name>
</gene>
<dbReference type="Proteomes" id="UP000054481">
    <property type="component" value="Unassembled WGS sequence"/>
</dbReference>
<dbReference type="AlphaFoldDB" id="A0A0F7ZYQ1"/>
<reference evidence="1 2" key="1">
    <citation type="journal article" date="2014" name="Genome Biol. Evol.">
        <title>Comparative genomics and transcriptomics analyses reveal divergent lifestyle features of nematode endoparasitic fungus Hirsutella minnesotensis.</title>
        <authorList>
            <person name="Lai Y."/>
            <person name="Liu K."/>
            <person name="Zhang X."/>
            <person name="Zhang X."/>
            <person name="Li K."/>
            <person name="Wang N."/>
            <person name="Shu C."/>
            <person name="Wu Y."/>
            <person name="Wang C."/>
            <person name="Bushley K.E."/>
            <person name="Xiang M."/>
            <person name="Liu X."/>
        </authorList>
    </citation>
    <scope>NUCLEOTIDE SEQUENCE [LARGE SCALE GENOMIC DNA]</scope>
    <source>
        <strain evidence="1 2">3608</strain>
    </source>
</reference>
<name>A0A0F7ZYQ1_9HYPO</name>